<keyword evidence="2" id="KW-1185">Reference proteome</keyword>
<dbReference type="RefSeq" id="WP_201427329.1">
    <property type="nucleotide sequence ID" value="NZ_JAEQMG010000059.1"/>
</dbReference>
<accession>A0A934U0U6</accession>
<dbReference type="InterPro" id="IPR036583">
    <property type="entry name" value="23S_rRNA_IVS_sf"/>
</dbReference>
<dbReference type="Gene3D" id="1.20.1440.60">
    <property type="entry name" value="23S rRNA-intervening sequence"/>
    <property type="match status" value="1"/>
</dbReference>
<dbReference type="EMBL" id="JAEQMG010000059">
    <property type="protein sequence ID" value="MBK6088428.1"/>
    <property type="molecule type" value="Genomic_DNA"/>
</dbReference>
<reference evidence="1" key="1">
    <citation type="submission" date="2021-01" db="EMBL/GenBank/DDBJ databases">
        <title>Genome public.</title>
        <authorList>
            <person name="Liu C."/>
            <person name="Sun Q."/>
        </authorList>
    </citation>
    <scope>NUCLEOTIDE SEQUENCE</scope>
    <source>
        <strain evidence="1">M6</strain>
    </source>
</reference>
<name>A0A934U0U6_9FIRM</name>
<comment type="caution">
    <text evidence="1">The sequence shown here is derived from an EMBL/GenBank/DDBJ whole genome shotgun (WGS) entry which is preliminary data.</text>
</comment>
<organism evidence="1 2">
    <name type="scientific">Ruminococcus difficilis</name>
    <dbReference type="NCBI Taxonomy" id="2763069"/>
    <lineage>
        <taxon>Bacteria</taxon>
        <taxon>Bacillati</taxon>
        <taxon>Bacillota</taxon>
        <taxon>Clostridia</taxon>
        <taxon>Eubacteriales</taxon>
        <taxon>Oscillospiraceae</taxon>
        <taxon>Ruminococcus</taxon>
    </lineage>
</organism>
<protein>
    <submittedName>
        <fullName evidence="1">Four helix bundle protein</fullName>
    </submittedName>
</protein>
<sequence length="141" mass="16459">MADLVAFSELSLQLVFKVRQLKKHLPNDTVNQVLTDGLNESALYLERYSNEALNAKTERKTVEELRHAYQKTGSVRYYIEFLKEIKAIPEFVADDLLSDCEAIKETLEPIMEEYRGKYGFHSSWDDDNHNSFSSSWDDDDW</sequence>
<dbReference type="Proteomes" id="UP000633365">
    <property type="component" value="Unassembled WGS sequence"/>
</dbReference>
<dbReference type="AlphaFoldDB" id="A0A934U0U6"/>
<evidence type="ECO:0000313" key="1">
    <source>
        <dbReference type="EMBL" id="MBK6088428.1"/>
    </source>
</evidence>
<proteinExistence type="predicted"/>
<gene>
    <name evidence="1" type="ORF">JKK62_07125</name>
</gene>
<evidence type="ECO:0000313" key="2">
    <source>
        <dbReference type="Proteomes" id="UP000633365"/>
    </source>
</evidence>
<dbReference type="SUPFAM" id="SSF158446">
    <property type="entry name" value="IVS-encoded protein-like"/>
    <property type="match status" value="1"/>
</dbReference>